<dbReference type="OrthoDB" id="430720at2759"/>
<comment type="caution">
    <text evidence="1">The sequence shown here is derived from an EMBL/GenBank/DDBJ whole genome shotgun (WGS) entry which is preliminary data.</text>
</comment>
<dbReference type="EMBL" id="CAJNJA010010128">
    <property type="protein sequence ID" value="CAE7253996.1"/>
    <property type="molecule type" value="Genomic_DNA"/>
</dbReference>
<sequence>MQTIFAEEPWALRPAYHSLSGFDLRHIFPDILHAYHLGCGRDLLGSALVEMVTAAFFGVGSIEHRLAEATRRLKQYAKQQKLNLRLKKLTKSKLGWSKTKYPELKSSGFDTYVVQQWLLHEISAVADPGLDAKLVLALWASNHAISLWSNNGTRWLNDDEKRNVREAGLLYLRCYVSLAENALQGQRRLYRIRPKLHLLHHLFVRDGYANPHCYSTWMDEDALKHLMKTLRCTDRRTAEERLLQ</sequence>
<dbReference type="AlphaFoldDB" id="A0A812M1Z5"/>
<proteinExistence type="predicted"/>
<evidence type="ECO:0000313" key="1">
    <source>
        <dbReference type="EMBL" id="CAE7253996.1"/>
    </source>
</evidence>
<keyword evidence="2" id="KW-1185">Reference proteome</keyword>
<name>A0A812M1Z5_9DINO</name>
<evidence type="ECO:0000313" key="2">
    <source>
        <dbReference type="Proteomes" id="UP000601435"/>
    </source>
</evidence>
<protein>
    <submittedName>
        <fullName evidence="1">Uncharacterized protein</fullName>
    </submittedName>
</protein>
<dbReference type="Proteomes" id="UP000601435">
    <property type="component" value="Unassembled WGS sequence"/>
</dbReference>
<feature type="non-terminal residue" evidence="1">
    <location>
        <position position="1"/>
    </location>
</feature>
<gene>
    <name evidence="1" type="ORF">SNEC2469_LOCUS5428</name>
</gene>
<reference evidence="1" key="1">
    <citation type="submission" date="2021-02" db="EMBL/GenBank/DDBJ databases">
        <authorList>
            <person name="Dougan E. K."/>
            <person name="Rhodes N."/>
            <person name="Thang M."/>
            <person name="Chan C."/>
        </authorList>
    </citation>
    <scope>NUCLEOTIDE SEQUENCE</scope>
</reference>
<organism evidence="1 2">
    <name type="scientific">Symbiodinium necroappetens</name>
    <dbReference type="NCBI Taxonomy" id="1628268"/>
    <lineage>
        <taxon>Eukaryota</taxon>
        <taxon>Sar</taxon>
        <taxon>Alveolata</taxon>
        <taxon>Dinophyceae</taxon>
        <taxon>Suessiales</taxon>
        <taxon>Symbiodiniaceae</taxon>
        <taxon>Symbiodinium</taxon>
    </lineage>
</organism>
<accession>A0A812M1Z5</accession>